<comment type="caution">
    <text evidence="2">The sequence shown here is derived from an EMBL/GenBank/DDBJ whole genome shotgun (WGS) entry which is preliminary data.</text>
</comment>
<evidence type="ECO:0000313" key="2">
    <source>
        <dbReference type="EMBL" id="PIS31064.1"/>
    </source>
</evidence>
<reference evidence="2 3" key="1">
    <citation type="submission" date="2017-09" db="EMBL/GenBank/DDBJ databases">
        <title>Depth-based differentiation of microbial function through sediment-hosted aquifers and enrichment of novel symbionts in the deep terrestrial subsurface.</title>
        <authorList>
            <person name="Probst A.J."/>
            <person name="Ladd B."/>
            <person name="Jarett J.K."/>
            <person name="Geller-Mcgrath D.E."/>
            <person name="Sieber C.M."/>
            <person name="Emerson J.B."/>
            <person name="Anantharaman K."/>
            <person name="Thomas B.C."/>
            <person name="Malmstrom R."/>
            <person name="Stieglmeier M."/>
            <person name="Klingl A."/>
            <person name="Woyke T."/>
            <person name="Ryan C.M."/>
            <person name="Banfield J.F."/>
        </authorList>
    </citation>
    <scope>NUCLEOTIDE SEQUENCE [LARGE SCALE GENOMIC DNA]</scope>
    <source>
        <strain evidence="2">CG08_land_8_20_14_0_20_45_16</strain>
    </source>
</reference>
<dbReference type="InterPro" id="IPR003593">
    <property type="entry name" value="AAA+_ATPase"/>
</dbReference>
<dbReference type="PANTHER" id="PTHR43566">
    <property type="entry name" value="CONSERVED PROTEIN"/>
    <property type="match status" value="1"/>
</dbReference>
<dbReference type="InterPro" id="IPR027417">
    <property type="entry name" value="P-loop_NTPase"/>
</dbReference>
<name>A0A2H0Y0P6_UNCSA</name>
<dbReference type="SUPFAM" id="SSF52540">
    <property type="entry name" value="P-loop containing nucleoside triphosphate hydrolases"/>
    <property type="match status" value="1"/>
</dbReference>
<dbReference type="Pfam" id="PF13173">
    <property type="entry name" value="AAA_14"/>
    <property type="match status" value="1"/>
</dbReference>
<dbReference type="Proteomes" id="UP000231343">
    <property type="component" value="Unassembled WGS sequence"/>
</dbReference>
<evidence type="ECO:0000313" key="3">
    <source>
        <dbReference type="Proteomes" id="UP000231343"/>
    </source>
</evidence>
<dbReference type="InterPro" id="IPR041682">
    <property type="entry name" value="AAA_14"/>
</dbReference>
<evidence type="ECO:0000259" key="1">
    <source>
        <dbReference type="SMART" id="SM00382"/>
    </source>
</evidence>
<dbReference type="AlphaFoldDB" id="A0A2H0Y0P6"/>
<protein>
    <recommendedName>
        <fullName evidence="1">AAA+ ATPase domain-containing protein</fullName>
    </recommendedName>
</protein>
<dbReference type="Gene3D" id="3.40.50.300">
    <property type="entry name" value="P-loop containing nucleotide triphosphate hydrolases"/>
    <property type="match status" value="1"/>
</dbReference>
<proteinExistence type="predicted"/>
<gene>
    <name evidence="2" type="ORF">COT42_01850</name>
</gene>
<accession>A0A2H0Y0P6</accession>
<dbReference type="InterPro" id="IPR025420">
    <property type="entry name" value="DUF4143"/>
</dbReference>
<organism evidence="2 3">
    <name type="scientific">Candidatus Saganbacteria bacterium CG08_land_8_20_14_0_20_45_16</name>
    <dbReference type="NCBI Taxonomy" id="2014293"/>
    <lineage>
        <taxon>Bacteria</taxon>
        <taxon>Bacillati</taxon>
        <taxon>Saganbacteria</taxon>
    </lineage>
</organism>
<dbReference type="SMART" id="SM00382">
    <property type="entry name" value="AAA"/>
    <property type="match status" value="1"/>
</dbReference>
<feature type="domain" description="AAA+ ATPase" evidence="1">
    <location>
        <begin position="17"/>
        <end position="144"/>
    </location>
</feature>
<sequence>MYIKRKIEDKILRYVEKPEIIAIVGPRQCGKTTLLKELYNIVGEKAVFLTFEDKTVLDLFDQGIEEFARLYVKPNSYLFIDEFQYSKKGGKLLKYIYDLNVGKIKIFISGSSVAELTVRAIKHLVGRIFVFNLFTFDFEEFLISKNKKLAELYQKNKIDLAGLGSPYGQDINKSEADKLKSYYDEYAVFGGYPRVVLSSDSEEKKEVLKNIFNTYFLREVKDILGLIDDYKLAKMIKALALQIGSLIEYAEICQTSEFSYQTIKKYLNFLEKTFICAFPKPFFKNKRKEIVKNPKVYFFDTGLRNFIVNDFRGLDERGDAGFLLENAVAMQILKRGSALNFWRTKQKQEIDFIVDLENNKQIALEVKKTAEFPKTLHEFQTSYPEISLALLYFHGELNKHTLPVYLL</sequence>
<dbReference type="Pfam" id="PF13635">
    <property type="entry name" value="DUF4143"/>
    <property type="match status" value="1"/>
</dbReference>
<dbReference type="PANTHER" id="PTHR43566:SF1">
    <property type="entry name" value="AAA+ ATPASE DOMAIN-CONTAINING PROTEIN"/>
    <property type="match status" value="1"/>
</dbReference>
<dbReference type="EMBL" id="PEYM01000038">
    <property type="protein sequence ID" value="PIS31064.1"/>
    <property type="molecule type" value="Genomic_DNA"/>
</dbReference>